<evidence type="ECO:0000313" key="4">
    <source>
        <dbReference type="EMBL" id="KAG7362255.1"/>
    </source>
</evidence>
<feature type="coiled-coil region" evidence="1">
    <location>
        <begin position="417"/>
        <end position="525"/>
    </location>
</feature>
<name>A0A9K3PAK3_9STRA</name>
<feature type="region of interest" description="Disordered" evidence="2">
    <location>
        <begin position="550"/>
        <end position="580"/>
    </location>
</feature>
<evidence type="ECO:0000256" key="1">
    <source>
        <dbReference type="SAM" id="Coils"/>
    </source>
</evidence>
<proteinExistence type="predicted"/>
<feature type="compositionally biased region" description="Basic residues" evidence="2">
    <location>
        <begin position="689"/>
        <end position="701"/>
    </location>
</feature>
<dbReference type="Proteomes" id="UP000693970">
    <property type="component" value="Unassembled WGS sequence"/>
</dbReference>
<dbReference type="AlphaFoldDB" id="A0A9K3PAK3"/>
<protein>
    <submittedName>
        <fullName evidence="3">Uncharacterized protein</fullName>
    </submittedName>
</protein>
<gene>
    <name evidence="3" type="ORF">IV203_017766</name>
    <name evidence="4" type="ORF">IV203_025921</name>
</gene>
<comment type="caution">
    <text evidence="3">The sequence shown here is derived from an EMBL/GenBank/DDBJ whole genome shotgun (WGS) entry which is preliminary data.</text>
</comment>
<organism evidence="3 5">
    <name type="scientific">Nitzschia inconspicua</name>
    <dbReference type="NCBI Taxonomy" id="303405"/>
    <lineage>
        <taxon>Eukaryota</taxon>
        <taxon>Sar</taxon>
        <taxon>Stramenopiles</taxon>
        <taxon>Ochrophyta</taxon>
        <taxon>Bacillariophyta</taxon>
        <taxon>Bacillariophyceae</taxon>
        <taxon>Bacillariophycidae</taxon>
        <taxon>Bacillariales</taxon>
        <taxon>Bacillariaceae</taxon>
        <taxon>Nitzschia</taxon>
    </lineage>
</organism>
<feature type="compositionally biased region" description="Low complexity" evidence="2">
    <location>
        <begin position="87"/>
        <end position="97"/>
    </location>
</feature>
<feature type="compositionally biased region" description="Polar residues" evidence="2">
    <location>
        <begin position="707"/>
        <end position="719"/>
    </location>
</feature>
<sequence>MTDHLYRARLVGLVAVSSLLLLTGVVAFVRHHFLTLHPKRPSIQHVSFLQASTDDLKGLLDASSYESDVVKAYAGKTIKTAARKSSKPSSSSSAYDLSVDDSIKSSPTSPPVDATSTISPPPIDDIKSEIVHTATPTLSDPSPPISEQIKTVTESIKEEIGSSTGNSNDLDTKNPLEGITVPSNVQEVIEKPFAPLNNILKSTQESIKEAQRVAAEQSAAASAASDASGSSSASGKVPTMADYMLKSLSNGKASLGTATEKSAVKLPDMPNIQIPSVDGVVRSPQSTDITLPEPGKALTFGEYVRAKVTGSLPDDGSSTVSTMADIKEKLGIMATNYYKLIGKEVPDSLEGFAPPTMQDFANLSNKVASFDFKQFVDSLPESAPLAALAMGTLLVVAGARKDAPPSMDTKSMAPQTMEAATEALGGLSEDLESLQLRMKTLEATGLSLQAELRAAKEKLLEKELEISKERLKVADNKLTLNREVQKLEEKLKVNDVQVKSLDKELAKTRDESEALRKALEEAKGTTTTKAEPPATEVVPVASVADVVQDLPSANGDTSSSAPKKKAPTKKKAASKKTAVKAASVKEPVAKAAAVEEPVAKTTTSVEEPVVEATSTVEEPVAKATKIVEETAVEATSTVEEPVAKTTTKKAATKKAAAKKKEAPKAKEEPPTVFFAEEVKASEPAPSKKAAAKKAAAKKATTKKPETGGSNDWASLSKSTISRKTVKELSEYLDSKGVATTDAEGNALKKADLVEAILSL</sequence>
<keyword evidence="1" id="KW-0175">Coiled coil</keyword>
<feature type="compositionally biased region" description="Basic residues" evidence="2">
    <location>
        <begin position="646"/>
        <end position="657"/>
    </location>
</feature>
<feature type="compositionally biased region" description="Low complexity" evidence="2">
    <location>
        <begin position="632"/>
        <end position="645"/>
    </location>
</feature>
<dbReference type="EMBL" id="JAGRRH010000071">
    <property type="protein sequence ID" value="KAG7337889.1"/>
    <property type="molecule type" value="Genomic_DNA"/>
</dbReference>
<reference evidence="3" key="1">
    <citation type="journal article" date="2021" name="Sci. Rep.">
        <title>Diploid genomic architecture of Nitzschia inconspicua, an elite biomass production diatom.</title>
        <authorList>
            <person name="Oliver A."/>
            <person name="Podell S."/>
            <person name="Pinowska A."/>
            <person name="Traller J.C."/>
            <person name="Smith S.R."/>
            <person name="McClure R."/>
            <person name="Beliaev A."/>
            <person name="Bohutskyi P."/>
            <person name="Hill E.A."/>
            <person name="Rabines A."/>
            <person name="Zheng H."/>
            <person name="Allen L.Z."/>
            <person name="Kuo A."/>
            <person name="Grigoriev I.V."/>
            <person name="Allen A.E."/>
            <person name="Hazlebeck D."/>
            <person name="Allen E.E."/>
        </authorList>
    </citation>
    <scope>NUCLEOTIDE SEQUENCE</scope>
    <source>
        <strain evidence="3">Hildebrandi</strain>
    </source>
</reference>
<dbReference type="EMBL" id="JAGRRH010000012">
    <property type="protein sequence ID" value="KAG7362255.1"/>
    <property type="molecule type" value="Genomic_DNA"/>
</dbReference>
<evidence type="ECO:0000313" key="5">
    <source>
        <dbReference type="Proteomes" id="UP000693970"/>
    </source>
</evidence>
<evidence type="ECO:0000313" key="3">
    <source>
        <dbReference type="EMBL" id="KAG7337889.1"/>
    </source>
</evidence>
<feature type="compositionally biased region" description="Basic residues" evidence="2">
    <location>
        <begin position="562"/>
        <end position="578"/>
    </location>
</feature>
<evidence type="ECO:0000256" key="2">
    <source>
        <dbReference type="SAM" id="MobiDB-lite"/>
    </source>
</evidence>
<accession>A0A9K3PAK3</accession>
<dbReference type="OrthoDB" id="49669at2759"/>
<reference evidence="3" key="2">
    <citation type="submission" date="2021-04" db="EMBL/GenBank/DDBJ databases">
        <authorList>
            <person name="Podell S."/>
        </authorList>
    </citation>
    <scope>NUCLEOTIDE SEQUENCE</scope>
    <source>
        <strain evidence="3">Hildebrandi</strain>
    </source>
</reference>
<feature type="region of interest" description="Disordered" evidence="2">
    <location>
        <begin position="80"/>
        <end position="125"/>
    </location>
</feature>
<feature type="region of interest" description="Disordered" evidence="2">
    <location>
        <begin position="632"/>
        <end position="719"/>
    </location>
</feature>
<keyword evidence="5" id="KW-1185">Reference proteome</keyword>
<feature type="compositionally biased region" description="Basic and acidic residues" evidence="2">
    <location>
        <begin position="658"/>
        <end position="669"/>
    </location>
</feature>